<comment type="caution">
    <text evidence="2">The sequence shown here is derived from an EMBL/GenBank/DDBJ whole genome shotgun (WGS) entry which is preliminary data.</text>
</comment>
<dbReference type="Proteomes" id="UP000077164">
    <property type="component" value="Unassembled WGS sequence"/>
</dbReference>
<dbReference type="STRING" id="249352.SAMN05444395_101275"/>
<evidence type="ECO:0000313" key="3">
    <source>
        <dbReference type="Proteomes" id="UP000077164"/>
    </source>
</evidence>
<organism evidence="2 3">
    <name type="scientific">Flavobacterium fryxellicola</name>
    <dbReference type="NCBI Taxonomy" id="249352"/>
    <lineage>
        <taxon>Bacteria</taxon>
        <taxon>Pseudomonadati</taxon>
        <taxon>Bacteroidota</taxon>
        <taxon>Flavobacteriia</taxon>
        <taxon>Flavobacteriales</taxon>
        <taxon>Flavobacteriaceae</taxon>
        <taxon>Flavobacterium</taxon>
    </lineage>
</organism>
<proteinExistence type="predicted"/>
<reference evidence="2 3" key="1">
    <citation type="submission" date="2016-03" db="EMBL/GenBank/DDBJ databases">
        <title>Draft genome sequence of Flavobacterium fryxellicola DSM 16209.</title>
        <authorList>
            <person name="Shin S.-K."/>
            <person name="Yi H."/>
        </authorList>
    </citation>
    <scope>NUCLEOTIDE SEQUENCE [LARGE SCALE GENOMIC DNA]</scope>
    <source>
        <strain evidence="2 3">DSM 16209</strain>
    </source>
</reference>
<feature type="transmembrane region" description="Helical" evidence="1">
    <location>
        <begin position="112"/>
        <end position="138"/>
    </location>
</feature>
<protein>
    <recommendedName>
        <fullName evidence="4">DUF4199 domain-containing protein</fullName>
    </recommendedName>
</protein>
<gene>
    <name evidence="2" type="ORF">FBFR_07905</name>
</gene>
<feature type="transmembrane region" description="Helical" evidence="1">
    <location>
        <begin position="7"/>
        <end position="23"/>
    </location>
</feature>
<keyword evidence="3" id="KW-1185">Reference proteome</keyword>
<accession>A0A167XQT2</accession>
<feature type="transmembrane region" description="Helical" evidence="1">
    <location>
        <begin position="29"/>
        <end position="46"/>
    </location>
</feature>
<name>A0A167XQT2_9FLAO</name>
<evidence type="ECO:0000313" key="2">
    <source>
        <dbReference type="EMBL" id="OAB28603.1"/>
    </source>
</evidence>
<keyword evidence="1" id="KW-0472">Membrane</keyword>
<dbReference type="EMBL" id="LVJE01000011">
    <property type="protein sequence ID" value="OAB28603.1"/>
    <property type="molecule type" value="Genomic_DNA"/>
</dbReference>
<dbReference type="OrthoDB" id="1361176at2"/>
<sequence>MKIPKELVNGFIIVVGIGIYFLIMELLGLADIYLLRLFNVLFIFYGTHKTLEENFAQGKRILVSNSVSALFTALTGVFLSIIALIIYSYSRGGNAYIASLSRTFLFGGDPSIMSYSISLLFEGIVSAVIVTFMLMLYWDTRYTTDKHNTKS</sequence>
<evidence type="ECO:0008006" key="4">
    <source>
        <dbReference type="Google" id="ProtNLM"/>
    </source>
</evidence>
<dbReference type="RefSeq" id="WP_066079607.1">
    <property type="nucleotide sequence ID" value="NZ_FRDK01000001.1"/>
</dbReference>
<evidence type="ECO:0000256" key="1">
    <source>
        <dbReference type="SAM" id="Phobius"/>
    </source>
</evidence>
<keyword evidence="1" id="KW-1133">Transmembrane helix</keyword>
<keyword evidence="1" id="KW-0812">Transmembrane</keyword>
<dbReference type="AlphaFoldDB" id="A0A167XQT2"/>
<feature type="transmembrane region" description="Helical" evidence="1">
    <location>
        <begin position="67"/>
        <end position="89"/>
    </location>
</feature>